<evidence type="ECO:0000256" key="1">
    <source>
        <dbReference type="SAM" id="MobiDB-lite"/>
    </source>
</evidence>
<reference evidence="2 3" key="1">
    <citation type="journal article" date="2020" name="Microorganisms">
        <title>Osmotic Adaptation and Compatible Solute Biosynthesis of Phototrophic Bacteria as Revealed from Genome Analyses.</title>
        <authorList>
            <person name="Imhoff J.F."/>
            <person name="Rahn T."/>
            <person name="Kunzel S."/>
            <person name="Keller A."/>
            <person name="Neulinger S.C."/>
        </authorList>
    </citation>
    <scope>NUCLEOTIDE SEQUENCE [LARGE SCALE GENOMIC DNA]</scope>
    <source>
        <strain evidence="2 3">DSM 15382</strain>
    </source>
</reference>
<gene>
    <name evidence="2" type="ORF">CKO45_10820</name>
</gene>
<dbReference type="Proteomes" id="UP000697995">
    <property type="component" value="Unassembled WGS sequence"/>
</dbReference>
<organism evidence="2 3">
    <name type="scientific">Paracraurococcus ruber</name>
    <dbReference type="NCBI Taxonomy" id="77675"/>
    <lineage>
        <taxon>Bacteria</taxon>
        <taxon>Pseudomonadati</taxon>
        <taxon>Pseudomonadota</taxon>
        <taxon>Alphaproteobacteria</taxon>
        <taxon>Acetobacterales</taxon>
        <taxon>Roseomonadaceae</taxon>
        <taxon>Paracraurococcus</taxon>
    </lineage>
</organism>
<protein>
    <recommendedName>
        <fullName evidence="4">Transposase</fullName>
    </recommendedName>
</protein>
<evidence type="ECO:0000313" key="2">
    <source>
        <dbReference type="EMBL" id="MBK1658723.1"/>
    </source>
</evidence>
<sequence>MKLQVMEQDDQAGPGRPAEARLPEPAPPRRVVEEREPLFDIHDFLAIARFAGILPPRRRPG</sequence>
<name>A0ABS1CWH3_9PROT</name>
<keyword evidence="3" id="KW-1185">Reference proteome</keyword>
<evidence type="ECO:0000313" key="3">
    <source>
        <dbReference type="Proteomes" id="UP000697995"/>
    </source>
</evidence>
<dbReference type="RefSeq" id="WP_133220614.1">
    <property type="nucleotide sequence ID" value="NZ_NRSG01000064.1"/>
</dbReference>
<accession>A0ABS1CWH3</accession>
<evidence type="ECO:0008006" key="4">
    <source>
        <dbReference type="Google" id="ProtNLM"/>
    </source>
</evidence>
<comment type="caution">
    <text evidence="2">The sequence shown here is derived from an EMBL/GenBank/DDBJ whole genome shotgun (WGS) entry which is preliminary data.</text>
</comment>
<proteinExistence type="predicted"/>
<feature type="region of interest" description="Disordered" evidence="1">
    <location>
        <begin position="1"/>
        <end position="30"/>
    </location>
</feature>
<dbReference type="EMBL" id="NRSG01000064">
    <property type="protein sequence ID" value="MBK1658723.1"/>
    <property type="molecule type" value="Genomic_DNA"/>
</dbReference>